<dbReference type="STRING" id="5722.A2FAK7"/>
<comment type="cofactor">
    <cofactor evidence="2">
        <name>Zn(2+)</name>
        <dbReference type="ChEBI" id="CHEBI:29105"/>
    </cofactor>
</comment>
<dbReference type="GO" id="GO:0046872">
    <property type="term" value="F:metal ion binding"/>
    <property type="evidence" value="ECO:0007669"/>
    <property type="project" value="UniProtKB-KW"/>
</dbReference>
<dbReference type="EC" id="3.1.26.11" evidence="4"/>
<evidence type="ECO:0000256" key="6">
    <source>
        <dbReference type="ARBA" id="ARBA00022722"/>
    </source>
</evidence>
<evidence type="ECO:0000256" key="8">
    <source>
        <dbReference type="ARBA" id="ARBA00022759"/>
    </source>
</evidence>
<evidence type="ECO:0000256" key="1">
    <source>
        <dbReference type="ARBA" id="ARBA00000402"/>
    </source>
</evidence>
<reference evidence="11" key="1">
    <citation type="submission" date="2006-10" db="EMBL/GenBank/DDBJ databases">
        <authorList>
            <person name="Amadeo P."/>
            <person name="Zhao Q."/>
            <person name="Wortman J."/>
            <person name="Fraser-Liggett C."/>
            <person name="Carlton J."/>
        </authorList>
    </citation>
    <scope>NUCLEOTIDE SEQUENCE</scope>
    <source>
        <strain evidence="11">G3</strain>
    </source>
</reference>
<dbReference type="SMR" id="A2FAK7"/>
<dbReference type="PANTHER" id="PTHR12553:SF49">
    <property type="entry name" value="ZINC PHOSPHODIESTERASE ELAC PROTEIN 2"/>
    <property type="match status" value="1"/>
</dbReference>
<dbReference type="Proteomes" id="UP000001542">
    <property type="component" value="Unassembled WGS sequence"/>
</dbReference>
<name>A2FAK7_TRIV3</name>
<dbReference type="KEGG" id="tva:4755837"/>
<keyword evidence="6" id="KW-0540">Nuclease</keyword>
<comment type="similarity">
    <text evidence="3">Belongs to the RNase Z family.</text>
</comment>
<evidence type="ECO:0000256" key="3">
    <source>
        <dbReference type="ARBA" id="ARBA00007823"/>
    </source>
</evidence>
<keyword evidence="10" id="KW-0862">Zinc</keyword>
<dbReference type="InParanoid" id="A2FAK7"/>
<dbReference type="GO" id="GO:0042781">
    <property type="term" value="F:3'-tRNA processing endoribonuclease activity"/>
    <property type="evidence" value="ECO:0007669"/>
    <property type="project" value="UniProtKB-EC"/>
</dbReference>
<dbReference type="OrthoDB" id="527344at2759"/>
<evidence type="ECO:0000256" key="7">
    <source>
        <dbReference type="ARBA" id="ARBA00022723"/>
    </source>
</evidence>
<evidence type="ECO:0000313" key="11">
    <source>
        <dbReference type="EMBL" id="EAX98050.1"/>
    </source>
</evidence>
<sequence>MKVDITIVSGLTPDSHPSVLLTIDSDSYLFGIPAELPRIALNGFKIERIKQFFALTTNQDQMGGFLTSTIQFYIPKGNEMYATMPKTAYKCLFYGVMDSFDYKKVSSFSFADENIAITPIELSKSTAYGVSIKDAPGQFDIKKAKELKIHPGPLFGKLTNGETVTLEDGRVIKPSDVVGCPRKIGKMLFIYAY</sequence>
<evidence type="ECO:0000256" key="5">
    <source>
        <dbReference type="ARBA" id="ARBA00022694"/>
    </source>
</evidence>
<evidence type="ECO:0000256" key="10">
    <source>
        <dbReference type="ARBA" id="ARBA00022833"/>
    </source>
</evidence>
<dbReference type="PANTHER" id="PTHR12553">
    <property type="entry name" value="ZINC PHOSPHODIESTERASE ELAC PROTEIN 2"/>
    <property type="match status" value="1"/>
</dbReference>
<evidence type="ECO:0000256" key="2">
    <source>
        <dbReference type="ARBA" id="ARBA00001947"/>
    </source>
</evidence>
<keyword evidence="12" id="KW-1185">Reference proteome</keyword>
<dbReference type="EMBL" id="DS113690">
    <property type="protein sequence ID" value="EAX98050.1"/>
    <property type="molecule type" value="Genomic_DNA"/>
</dbReference>
<dbReference type="VEuPathDB" id="TrichDB:TVAGG3_0187570"/>
<protein>
    <recommendedName>
        <fullName evidence="4">ribonuclease Z</fullName>
        <ecNumber evidence="4">3.1.26.11</ecNumber>
    </recommendedName>
</protein>
<organism evidence="11 12">
    <name type="scientific">Trichomonas vaginalis (strain ATCC PRA-98 / G3)</name>
    <dbReference type="NCBI Taxonomy" id="412133"/>
    <lineage>
        <taxon>Eukaryota</taxon>
        <taxon>Metamonada</taxon>
        <taxon>Parabasalia</taxon>
        <taxon>Trichomonadida</taxon>
        <taxon>Trichomonadidae</taxon>
        <taxon>Trichomonas</taxon>
    </lineage>
</organism>
<dbReference type="Gene3D" id="3.60.15.10">
    <property type="entry name" value="Ribonuclease Z/Hydroxyacylglutathione hydrolase-like"/>
    <property type="match status" value="1"/>
</dbReference>
<dbReference type="InterPro" id="IPR047151">
    <property type="entry name" value="RNZ2-like"/>
</dbReference>
<evidence type="ECO:0000313" key="12">
    <source>
        <dbReference type="Proteomes" id="UP000001542"/>
    </source>
</evidence>
<reference evidence="11" key="2">
    <citation type="journal article" date="2007" name="Science">
        <title>Draft genome sequence of the sexually transmitted pathogen Trichomonas vaginalis.</title>
        <authorList>
            <person name="Carlton J.M."/>
            <person name="Hirt R.P."/>
            <person name="Silva J.C."/>
            <person name="Delcher A.L."/>
            <person name="Schatz M."/>
            <person name="Zhao Q."/>
            <person name="Wortman J.R."/>
            <person name="Bidwell S.L."/>
            <person name="Alsmark U.C.M."/>
            <person name="Besteiro S."/>
            <person name="Sicheritz-Ponten T."/>
            <person name="Noel C.J."/>
            <person name="Dacks J.B."/>
            <person name="Foster P.G."/>
            <person name="Simillion C."/>
            <person name="Van de Peer Y."/>
            <person name="Miranda-Saavedra D."/>
            <person name="Barton G.J."/>
            <person name="Westrop G.D."/>
            <person name="Mueller S."/>
            <person name="Dessi D."/>
            <person name="Fiori P.L."/>
            <person name="Ren Q."/>
            <person name="Paulsen I."/>
            <person name="Zhang H."/>
            <person name="Bastida-Corcuera F.D."/>
            <person name="Simoes-Barbosa A."/>
            <person name="Brown M.T."/>
            <person name="Hayes R.D."/>
            <person name="Mukherjee M."/>
            <person name="Okumura C.Y."/>
            <person name="Schneider R."/>
            <person name="Smith A.J."/>
            <person name="Vanacova S."/>
            <person name="Villalvazo M."/>
            <person name="Haas B.J."/>
            <person name="Pertea M."/>
            <person name="Feldblyum T.V."/>
            <person name="Utterback T.R."/>
            <person name="Shu C.L."/>
            <person name="Osoegawa K."/>
            <person name="de Jong P.J."/>
            <person name="Hrdy I."/>
            <person name="Horvathova L."/>
            <person name="Zubacova Z."/>
            <person name="Dolezal P."/>
            <person name="Malik S.B."/>
            <person name="Logsdon J.M. Jr."/>
            <person name="Henze K."/>
            <person name="Gupta A."/>
            <person name="Wang C.C."/>
            <person name="Dunne R.L."/>
            <person name="Upcroft J.A."/>
            <person name="Upcroft P."/>
            <person name="White O."/>
            <person name="Salzberg S.L."/>
            <person name="Tang P."/>
            <person name="Chiu C.-H."/>
            <person name="Lee Y.-S."/>
            <person name="Embley T.M."/>
            <person name="Coombs G.H."/>
            <person name="Mottram J.C."/>
            <person name="Tachezy J."/>
            <person name="Fraser-Liggett C.M."/>
            <person name="Johnson P.J."/>
        </authorList>
    </citation>
    <scope>NUCLEOTIDE SEQUENCE [LARGE SCALE GENOMIC DNA]</scope>
    <source>
        <strain evidence="11">G3</strain>
    </source>
</reference>
<dbReference type="VEuPathDB" id="TrichDB:TVAG_483070"/>
<accession>A2FAK7</accession>
<keyword evidence="9" id="KW-0378">Hydrolase</keyword>
<dbReference type="AlphaFoldDB" id="A2FAK7"/>
<proteinExistence type="inferred from homology"/>
<dbReference type="SUPFAM" id="SSF56281">
    <property type="entry name" value="Metallo-hydrolase/oxidoreductase"/>
    <property type="match status" value="1"/>
</dbReference>
<evidence type="ECO:0000256" key="9">
    <source>
        <dbReference type="ARBA" id="ARBA00022801"/>
    </source>
</evidence>
<keyword evidence="8" id="KW-0255">Endonuclease</keyword>
<comment type="catalytic activity">
    <reaction evidence="1">
        <text>Endonucleolytic cleavage of RNA, removing extra 3' nucleotides from tRNA precursor, generating 3' termini of tRNAs. A 3'-hydroxy group is left at the tRNA terminus and a 5'-phosphoryl group is left at the trailer molecule.</text>
        <dbReference type="EC" id="3.1.26.11"/>
    </reaction>
</comment>
<keyword evidence="7" id="KW-0479">Metal-binding</keyword>
<dbReference type="InterPro" id="IPR036866">
    <property type="entry name" value="RibonucZ/Hydroxyglut_hydro"/>
</dbReference>
<gene>
    <name evidence="11" type="ORF">TVAG_483070</name>
</gene>
<evidence type="ECO:0000256" key="4">
    <source>
        <dbReference type="ARBA" id="ARBA00012477"/>
    </source>
</evidence>
<keyword evidence="5" id="KW-0819">tRNA processing</keyword>
<dbReference type="RefSeq" id="XP_001310980.1">
    <property type="nucleotide sequence ID" value="XM_001310979.1"/>
</dbReference>